<dbReference type="EMBL" id="JAEAGR010000004">
    <property type="protein sequence ID" value="MBH1940295.1"/>
    <property type="molecule type" value="Genomic_DNA"/>
</dbReference>
<dbReference type="RefSeq" id="WP_197660523.1">
    <property type="nucleotide sequence ID" value="NZ_JAEAGR010000004.1"/>
</dbReference>
<protein>
    <submittedName>
        <fullName evidence="2">Uncharacterized protein</fullName>
    </submittedName>
</protein>
<name>A0A8J7H8I9_9FIRM</name>
<keyword evidence="1" id="KW-1133">Transmembrane helix</keyword>
<reference evidence="2" key="1">
    <citation type="submission" date="2020-12" db="EMBL/GenBank/DDBJ databases">
        <title>M. sibirica DSM 26468T genome.</title>
        <authorList>
            <person name="Thieme N."/>
            <person name="Rettenmaier R."/>
            <person name="Zverlov V."/>
            <person name="Liebl W."/>
        </authorList>
    </citation>
    <scope>NUCLEOTIDE SEQUENCE</scope>
    <source>
        <strain evidence="2">DSM 26468</strain>
    </source>
</reference>
<keyword evidence="3" id="KW-1185">Reference proteome</keyword>
<evidence type="ECO:0000256" key="1">
    <source>
        <dbReference type="SAM" id="Phobius"/>
    </source>
</evidence>
<dbReference type="Proteomes" id="UP000623269">
    <property type="component" value="Unassembled WGS sequence"/>
</dbReference>
<dbReference type="AlphaFoldDB" id="A0A8J7H8I9"/>
<feature type="transmembrane region" description="Helical" evidence="1">
    <location>
        <begin position="127"/>
        <end position="150"/>
    </location>
</feature>
<organism evidence="2 3">
    <name type="scientific">Mobilitalea sibirica</name>
    <dbReference type="NCBI Taxonomy" id="1462919"/>
    <lineage>
        <taxon>Bacteria</taxon>
        <taxon>Bacillati</taxon>
        <taxon>Bacillota</taxon>
        <taxon>Clostridia</taxon>
        <taxon>Lachnospirales</taxon>
        <taxon>Lachnospiraceae</taxon>
        <taxon>Mobilitalea</taxon>
    </lineage>
</organism>
<feature type="transmembrane region" description="Helical" evidence="1">
    <location>
        <begin position="50"/>
        <end position="76"/>
    </location>
</feature>
<feature type="transmembrane region" description="Helical" evidence="1">
    <location>
        <begin position="18"/>
        <end position="38"/>
    </location>
</feature>
<keyword evidence="1" id="KW-0472">Membrane</keyword>
<proteinExistence type="predicted"/>
<feature type="transmembrane region" description="Helical" evidence="1">
    <location>
        <begin position="88"/>
        <end position="107"/>
    </location>
</feature>
<gene>
    <name evidence="2" type="ORF">I5677_05220</name>
</gene>
<sequence>MDEEFRKPYEYNEEKRGFILLFVIMILLIDILQILSFNSQIYEIFKSVPVLAIGFMVMGILFILFTVFTAATCFMLRRNMVIISKNYLIVRAVFSTISVLIIYIHRINNENLIGGGVDQYQTNGEMLMGELIIPLSYVLVFSIVWYLYFLRSKRCKEISKPVHSK</sequence>
<keyword evidence="1" id="KW-0812">Transmembrane</keyword>
<evidence type="ECO:0000313" key="2">
    <source>
        <dbReference type="EMBL" id="MBH1940295.1"/>
    </source>
</evidence>
<accession>A0A8J7H8I9</accession>
<comment type="caution">
    <text evidence="2">The sequence shown here is derived from an EMBL/GenBank/DDBJ whole genome shotgun (WGS) entry which is preliminary data.</text>
</comment>
<evidence type="ECO:0000313" key="3">
    <source>
        <dbReference type="Proteomes" id="UP000623269"/>
    </source>
</evidence>